<organism evidence="1 2">
    <name type="scientific">Sinomicrobium pectinilyticum</name>
    <dbReference type="NCBI Taxonomy" id="1084421"/>
    <lineage>
        <taxon>Bacteria</taxon>
        <taxon>Pseudomonadati</taxon>
        <taxon>Bacteroidota</taxon>
        <taxon>Flavobacteriia</taxon>
        <taxon>Flavobacteriales</taxon>
        <taxon>Flavobacteriaceae</taxon>
        <taxon>Sinomicrobium</taxon>
    </lineage>
</organism>
<dbReference type="InterPro" id="IPR025365">
    <property type="entry name" value="DUF4269"/>
</dbReference>
<dbReference type="AlphaFoldDB" id="A0A3N0DYL9"/>
<name>A0A3N0DYL9_SINP1</name>
<protein>
    <submittedName>
        <fullName evidence="1">DUF4269 domain-containing protein</fullName>
    </submittedName>
</protein>
<evidence type="ECO:0000313" key="1">
    <source>
        <dbReference type="EMBL" id="RNL80667.1"/>
    </source>
</evidence>
<evidence type="ECO:0000313" key="2">
    <source>
        <dbReference type="Proteomes" id="UP000267469"/>
    </source>
</evidence>
<dbReference type="Pfam" id="PF14091">
    <property type="entry name" value="DUF4269"/>
    <property type="match status" value="1"/>
</dbReference>
<reference evidence="1 2" key="1">
    <citation type="submission" date="2018-10" db="EMBL/GenBank/DDBJ databases">
        <title>Sinomicrobium pectinilyticum sp. nov., a pectinase-producing bacterium isolated from alkaline and saline soil, and emended description of the genus Sinomicrobium.</title>
        <authorList>
            <person name="Cheng B."/>
            <person name="Li C."/>
            <person name="Lai Q."/>
            <person name="Du M."/>
            <person name="Shao Z."/>
            <person name="Xu P."/>
            <person name="Yang C."/>
        </authorList>
    </citation>
    <scope>NUCLEOTIDE SEQUENCE [LARGE SCALE GENOMIC DNA]</scope>
    <source>
        <strain evidence="1 2">5DNS001</strain>
    </source>
</reference>
<dbReference type="RefSeq" id="WP_123217613.1">
    <property type="nucleotide sequence ID" value="NZ_RJTM01000128.1"/>
</dbReference>
<comment type="caution">
    <text evidence="1">The sequence shown here is derived from an EMBL/GenBank/DDBJ whole genome shotgun (WGS) entry which is preliminary data.</text>
</comment>
<dbReference type="EMBL" id="RJTM01000128">
    <property type="protein sequence ID" value="RNL80667.1"/>
    <property type="molecule type" value="Genomic_DNA"/>
</dbReference>
<gene>
    <name evidence="1" type="ORF">ED312_19005</name>
</gene>
<proteinExistence type="predicted"/>
<dbReference type="Proteomes" id="UP000267469">
    <property type="component" value="Unassembled WGS sequence"/>
</dbReference>
<dbReference type="OrthoDB" id="6402248at2"/>
<accession>A0A3N0DYL9</accession>
<sequence>MTDFTDITYLKTGSEIQRRAYKILTIHRIPELLECYTPLLAGTVPIDIAVEKSDLDILCFWEHKADFMNSVEGSFGKYPGFDIRNIRKGGKDTVIANFVADGFPVEIFGQNIPVTEQEAYIHMIAEEALLREKGEEFCRNVKKLKREGYKTEPAFGILLGITGDPYSTLLAYGRKMVNTENKNTK</sequence>
<keyword evidence="2" id="KW-1185">Reference proteome</keyword>